<protein>
    <recommendedName>
        <fullName evidence="3">DUF3052 domain-containing protein</fullName>
    </recommendedName>
</protein>
<organism evidence="1 2">
    <name type="scientific">Brachybacterium sacelli</name>
    <dbReference type="NCBI Taxonomy" id="173364"/>
    <lineage>
        <taxon>Bacteria</taxon>
        <taxon>Bacillati</taxon>
        <taxon>Actinomycetota</taxon>
        <taxon>Actinomycetes</taxon>
        <taxon>Micrococcales</taxon>
        <taxon>Dermabacteraceae</taxon>
        <taxon>Brachybacterium</taxon>
    </lineage>
</organism>
<dbReference type="EMBL" id="JAGIOD010000002">
    <property type="protein sequence ID" value="MBP2383706.1"/>
    <property type="molecule type" value="Genomic_DNA"/>
</dbReference>
<name>A0ABS4X5G6_9MICO</name>
<dbReference type="RefSeq" id="WP_342592230.1">
    <property type="nucleotide sequence ID" value="NZ_BAAAJW010000017.1"/>
</dbReference>
<comment type="caution">
    <text evidence="1">The sequence shown here is derived from an EMBL/GenBank/DDBJ whole genome shotgun (WGS) entry which is preliminary data.</text>
</comment>
<evidence type="ECO:0000313" key="2">
    <source>
        <dbReference type="Proteomes" id="UP001519290"/>
    </source>
</evidence>
<evidence type="ECO:0008006" key="3">
    <source>
        <dbReference type="Google" id="ProtNLM"/>
    </source>
</evidence>
<gene>
    <name evidence="1" type="ORF">JOF43_003695</name>
</gene>
<sequence length="139" mass="15152">MAGTASDNTTKGHVMARTIAEKLQIKPGTELLLGPSSPDQRALLDPLPEHVTVVDGIDRDTIGVAVMFAQSRDELETLLDDVFPLLSTPKAVWIGYPKGNKADINRDSIWKRAEESGWTLNGNISLSDTWSSVRLKPAN</sequence>
<evidence type="ECO:0000313" key="1">
    <source>
        <dbReference type="EMBL" id="MBP2383706.1"/>
    </source>
</evidence>
<reference evidence="1 2" key="1">
    <citation type="submission" date="2021-03" db="EMBL/GenBank/DDBJ databases">
        <title>Sequencing the genomes of 1000 actinobacteria strains.</title>
        <authorList>
            <person name="Klenk H.-P."/>
        </authorList>
    </citation>
    <scope>NUCLEOTIDE SEQUENCE [LARGE SCALE GENOMIC DNA]</scope>
    <source>
        <strain evidence="1 2">DSM 14566</strain>
    </source>
</reference>
<keyword evidence="2" id="KW-1185">Reference proteome</keyword>
<dbReference type="Proteomes" id="UP001519290">
    <property type="component" value="Unassembled WGS sequence"/>
</dbReference>
<accession>A0ABS4X5G6</accession>
<proteinExistence type="predicted"/>